<proteinExistence type="predicted"/>
<dbReference type="Pfam" id="PF07238">
    <property type="entry name" value="PilZ"/>
    <property type="match status" value="1"/>
</dbReference>
<gene>
    <name evidence="2" type="ORF">THSYN_04770</name>
</gene>
<dbReference type="SUPFAM" id="SSF141371">
    <property type="entry name" value="PilZ domain-like"/>
    <property type="match status" value="1"/>
</dbReference>
<dbReference type="RefSeq" id="WP_100918133.1">
    <property type="nucleotide sequence ID" value="NZ_CP020370.1"/>
</dbReference>
<dbReference type="Gene3D" id="2.40.10.220">
    <property type="entry name" value="predicted glycosyltransferase like domains"/>
    <property type="match status" value="1"/>
</dbReference>
<evidence type="ECO:0000313" key="3">
    <source>
        <dbReference type="Proteomes" id="UP000232638"/>
    </source>
</evidence>
<keyword evidence="3" id="KW-1185">Reference proteome</keyword>
<dbReference type="Proteomes" id="UP000232638">
    <property type="component" value="Chromosome"/>
</dbReference>
<dbReference type="OrthoDB" id="7063044at2"/>
<organism evidence="2 3">
    <name type="scientific">Candidatus Thiodictyon syntrophicum</name>
    <dbReference type="NCBI Taxonomy" id="1166950"/>
    <lineage>
        <taxon>Bacteria</taxon>
        <taxon>Pseudomonadati</taxon>
        <taxon>Pseudomonadota</taxon>
        <taxon>Gammaproteobacteria</taxon>
        <taxon>Chromatiales</taxon>
        <taxon>Chromatiaceae</taxon>
        <taxon>Thiodictyon</taxon>
    </lineage>
</organism>
<dbReference type="KEGG" id="tsy:THSYN_04770"/>
<evidence type="ECO:0000259" key="1">
    <source>
        <dbReference type="Pfam" id="PF07238"/>
    </source>
</evidence>
<dbReference type="AlphaFoldDB" id="A0A2K8U428"/>
<evidence type="ECO:0000313" key="2">
    <source>
        <dbReference type="EMBL" id="AUB80332.1"/>
    </source>
</evidence>
<dbReference type="InterPro" id="IPR009875">
    <property type="entry name" value="PilZ_domain"/>
</dbReference>
<feature type="domain" description="PilZ" evidence="1">
    <location>
        <begin position="9"/>
        <end position="91"/>
    </location>
</feature>
<reference evidence="2 3" key="1">
    <citation type="submission" date="2017-03" db="EMBL/GenBank/DDBJ databases">
        <title>Complete genome sequence of Candidatus 'Thiodictyon syntrophicum' sp. nov. strain Cad16T, a photolithoautotroph purple sulfur bacterium isolated from an alpine meromictic lake.</title>
        <authorList>
            <person name="Luedin S.M."/>
            <person name="Pothier J.F."/>
            <person name="Danza F."/>
            <person name="Storelli N."/>
            <person name="Wittwer M."/>
            <person name="Tonolla M."/>
        </authorList>
    </citation>
    <scope>NUCLEOTIDE SEQUENCE [LARGE SCALE GENOMIC DNA]</scope>
    <source>
        <strain evidence="2 3">Cad16T</strain>
    </source>
</reference>
<sequence>MMAERHDPVRHPIDIEVQILYHGRRFFTARGRSLSTQGMYLNVRNLTLPVGTRVELEMECVGKPWRLEAAVVHRSPAGVGVKFREVQPELDLGLDRALDAMLTQLEPLMSPPPTLGRAAAATAPALARLHD</sequence>
<dbReference type="EMBL" id="CP020370">
    <property type="protein sequence ID" value="AUB80332.1"/>
    <property type="molecule type" value="Genomic_DNA"/>
</dbReference>
<dbReference type="GO" id="GO:0035438">
    <property type="term" value="F:cyclic-di-GMP binding"/>
    <property type="evidence" value="ECO:0007669"/>
    <property type="project" value="InterPro"/>
</dbReference>
<name>A0A2K8U428_9GAMM</name>
<accession>A0A2K8U428</accession>
<protein>
    <recommendedName>
        <fullName evidence="1">PilZ domain-containing protein</fullName>
    </recommendedName>
</protein>